<keyword evidence="2" id="KW-0378">Hydrolase</keyword>
<dbReference type="Gene3D" id="2.60.120.260">
    <property type="entry name" value="Galactose-binding domain-like"/>
    <property type="match status" value="1"/>
</dbReference>
<keyword evidence="1" id="KW-0645">Protease</keyword>
<dbReference type="Pfam" id="PF01483">
    <property type="entry name" value="P_proprotein"/>
    <property type="match status" value="1"/>
</dbReference>
<dbReference type="InterPro" id="IPR001695">
    <property type="entry name" value="Lysyl_oxidase"/>
</dbReference>
<dbReference type="EMBL" id="CP029480">
    <property type="protein sequence ID" value="AWV98733.1"/>
    <property type="molecule type" value="Genomic_DNA"/>
</dbReference>
<dbReference type="GO" id="GO:0005507">
    <property type="term" value="F:copper ion binding"/>
    <property type="evidence" value="ECO:0007669"/>
    <property type="project" value="InterPro"/>
</dbReference>
<proteinExistence type="predicted"/>
<evidence type="ECO:0000256" key="2">
    <source>
        <dbReference type="ARBA" id="ARBA00022801"/>
    </source>
</evidence>
<dbReference type="RefSeq" id="WP_111371926.1">
    <property type="nucleotide sequence ID" value="NZ_CP029480.1"/>
</dbReference>
<organism evidence="4 5">
    <name type="scientific">Arcticibacterium luteifluviistationis</name>
    <dbReference type="NCBI Taxonomy" id="1784714"/>
    <lineage>
        <taxon>Bacteria</taxon>
        <taxon>Pseudomonadati</taxon>
        <taxon>Bacteroidota</taxon>
        <taxon>Cytophagia</taxon>
        <taxon>Cytophagales</taxon>
        <taxon>Leadbetterellaceae</taxon>
        <taxon>Arcticibacterium</taxon>
    </lineage>
</organism>
<gene>
    <name evidence="4" type="ORF">DJ013_11340</name>
</gene>
<dbReference type="AlphaFoldDB" id="A0A2Z4GCV2"/>
<dbReference type="OrthoDB" id="914406at2"/>
<evidence type="ECO:0000313" key="4">
    <source>
        <dbReference type="EMBL" id="AWV98733.1"/>
    </source>
</evidence>
<dbReference type="GO" id="GO:0004252">
    <property type="term" value="F:serine-type endopeptidase activity"/>
    <property type="evidence" value="ECO:0007669"/>
    <property type="project" value="InterPro"/>
</dbReference>
<protein>
    <recommendedName>
        <fullName evidence="3">P/Homo B domain-containing protein</fullName>
    </recommendedName>
</protein>
<dbReference type="GO" id="GO:0016641">
    <property type="term" value="F:oxidoreductase activity, acting on the CH-NH2 group of donors, oxygen as acceptor"/>
    <property type="evidence" value="ECO:0007669"/>
    <property type="project" value="InterPro"/>
</dbReference>
<dbReference type="Proteomes" id="UP000249873">
    <property type="component" value="Chromosome"/>
</dbReference>
<name>A0A2Z4GCV2_9BACT</name>
<keyword evidence="5" id="KW-1185">Reference proteome</keyword>
<dbReference type="SUPFAM" id="SSF49785">
    <property type="entry name" value="Galactose-binding domain-like"/>
    <property type="match status" value="1"/>
</dbReference>
<accession>A0A2Z4GCV2</accession>
<dbReference type="KEGG" id="als:DJ013_11340"/>
<dbReference type="GO" id="GO:0006508">
    <property type="term" value="P:proteolysis"/>
    <property type="evidence" value="ECO:0007669"/>
    <property type="project" value="UniProtKB-KW"/>
</dbReference>
<evidence type="ECO:0000256" key="1">
    <source>
        <dbReference type="ARBA" id="ARBA00022670"/>
    </source>
</evidence>
<dbReference type="InterPro" id="IPR008979">
    <property type="entry name" value="Galactose-bd-like_sf"/>
</dbReference>
<dbReference type="PROSITE" id="PS51829">
    <property type="entry name" value="P_HOMO_B"/>
    <property type="match status" value="1"/>
</dbReference>
<sequence>MNKIIIFLLSISYGFAQTYSSKRASINDFNGVLAADTVLIEVENLPSQIDENFGLAKVCLNIQHERVSDLKLELFSPDGNEIWLTNRNGRDDGRNYFQTCFRSNGFSGYIHEAKAPFIGEFIPDGRMEYINNGQNPNGTWKLLIRDLAAGVDGQLDYVRLTFEDNPMPNYKIPPCSIGYGLGCLCADGTEDCLLLPDLVLLPSFTINQIKEYPYNHYRYGGQLRLAATIANIGNGPIQTFGKNEWYCGEQQVEGSMKCEDGSASRQNLYQRVYSKSDGELQYTDIKAGTNYYDDKPGHDHFHVDSWVSFRLKKDVYKKGKLKKTKLIAEGQKVSYCLFDTGICNNEDSLCYVGGQTYGQKNLLNYGMGSFADCKEGEQGISVGGYDTYGMMYEGQYIDLPKRLKSGTYILEIEVDPEQKYQEISKENNLYRQEIVLSRQRKR</sequence>
<dbReference type="InterPro" id="IPR002884">
    <property type="entry name" value="P_dom"/>
</dbReference>
<reference evidence="4 5" key="1">
    <citation type="submission" date="2018-05" db="EMBL/GenBank/DDBJ databases">
        <title>Complete genome sequence of Arcticibacterium luteifluviistationis SM1504T, a cytophagaceae bacterium isolated from Arctic surface seawater.</title>
        <authorList>
            <person name="Li Y."/>
            <person name="Qin Q.-L."/>
        </authorList>
    </citation>
    <scope>NUCLEOTIDE SEQUENCE [LARGE SCALE GENOMIC DNA]</scope>
    <source>
        <strain evidence="4 5">SM1504</strain>
    </source>
</reference>
<dbReference type="Pfam" id="PF01186">
    <property type="entry name" value="Lysyl_oxidase"/>
    <property type="match status" value="1"/>
</dbReference>
<evidence type="ECO:0000313" key="5">
    <source>
        <dbReference type="Proteomes" id="UP000249873"/>
    </source>
</evidence>
<feature type="domain" description="P/Homo B" evidence="3">
    <location>
        <begin position="14"/>
        <end position="168"/>
    </location>
</feature>
<evidence type="ECO:0000259" key="3">
    <source>
        <dbReference type="PROSITE" id="PS51829"/>
    </source>
</evidence>